<sequence length="248" mass="28875">MLFETFGDKDKPVALLIHGIFYPGSTSYKTLIPLLEKDYYVLVPHLEGINYPVSKFISSMEQSNEIVKWLKENNINKISFLLGSSFGTSVAFELMKELWLQIDIVAFDGPTLKNSKYRGTLFYMELNKLVGDIKKYGMKAFDKWPRYNHISTEDKIYIKNVFENISSETIKKIAFSCYHYKLPSQLFRENTKITFLIGDRDRSKKNLPELKILAAGDIKIIKDMSHLEFMFKNPLKFLEECGLYLDNK</sequence>
<keyword evidence="1" id="KW-0378">Hydrolase</keyword>
<dbReference type="InterPro" id="IPR029058">
    <property type="entry name" value="AB_hydrolase_fold"/>
</dbReference>
<dbReference type="SUPFAM" id="SSF53474">
    <property type="entry name" value="alpha/beta-Hydrolases"/>
    <property type="match status" value="1"/>
</dbReference>
<dbReference type="EMBL" id="CP114052">
    <property type="protein sequence ID" value="WAW15825.1"/>
    <property type="molecule type" value="Genomic_DNA"/>
</dbReference>
<evidence type="ECO:0000313" key="2">
    <source>
        <dbReference type="Proteomes" id="UP001164187"/>
    </source>
</evidence>
<gene>
    <name evidence="1" type="ORF">O0R46_05055</name>
</gene>
<name>A0ABY7JV09_9FIRM</name>
<proteinExistence type="predicted"/>
<accession>A0ABY7JV09</accession>
<dbReference type="GO" id="GO:0016787">
    <property type="term" value="F:hydrolase activity"/>
    <property type="evidence" value="ECO:0007669"/>
    <property type="project" value="UniProtKB-KW"/>
</dbReference>
<protein>
    <submittedName>
        <fullName evidence="1">Alpha/beta hydrolase</fullName>
    </submittedName>
</protein>
<keyword evidence="2" id="KW-1185">Reference proteome</keyword>
<reference evidence="1" key="1">
    <citation type="submission" date="2022-12" db="EMBL/GenBank/DDBJ databases">
        <title>Peptostreptococcus.</title>
        <authorList>
            <person name="Lee S.H."/>
        </authorList>
    </citation>
    <scope>NUCLEOTIDE SEQUENCE</scope>
    <source>
        <strain evidence="1">CBA3647</strain>
    </source>
</reference>
<dbReference type="Gene3D" id="3.40.50.1820">
    <property type="entry name" value="alpha/beta hydrolase"/>
    <property type="match status" value="1"/>
</dbReference>
<organism evidence="1 2">
    <name type="scientific">Peptostreptococcus equinus</name>
    <dbReference type="NCBI Taxonomy" id="3003601"/>
    <lineage>
        <taxon>Bacteria</taxon>
        <taxon>Bacillati</taxon>
        <taxon>Bacillota</taxon>
        <taxon>Clostridia</taxon>
        <taxon>Peptostreptococcales</taxon>
        <taxon>Peptostreptococcaceae</taxon>
        <taxon>Peptostreptococcus</taxon>
    </lineage>
</organism>
<evidence type="ECO:0000313" key="1">
    <source>
        <dbReference type="EMBL" id="WAW15825.1"/>
    </source>
</evidence>
<dbReference type="Proteomes" id="UP001164187">
    <property type="component" value="Chromosome"/>
</dbReference>
<dbReference type="RefSeq" id="WP_269312506.1">
    <property type="nucleotide sequence ID" value="NZ_CP114052.1"/>
</dbReference>